<evidence type="ECO:0000259" key="3">
    <source>
        <dbReference type="PROSITE" id="PS50905"/>
    </source>
</evidence>
<dbReference type="GO" id="GO:0008199">
    <property type="term" value="F:ferric iron binding"/>
    <property type="evidence" value="ECO:0007669"/>
    <property type="project" value="InterPro"/>
</dbReference>
<keyword evidence="5" id="KW-1185">Reference proteome</keyword>
<evidence type="ECO:0000256" key="1">
    <source>
        <dbReference type="ARBA" id="ARBA00044942"/>
    </source>
</evidence>
<comment type="similarity">
    <text evidence="2">Belongs to the ferritin family.</text>
</comment>
<dbReference type="PANTHER" id="PTHR11431:SF47">
    <property type="entry name" value="FERRITIN LIGHT CHAIN"/>
    <property type="match status" value="1"/>
</dbReference>
<proteinExistence type="inferred from homology"/>
<dbReference type="Gene3D" id="1.20.1260.10">
    <property type="match status" value="1"/>
</dbReference>
<dbReference type="InterPro" id="IPR009040">
    <property type="entry name" value="Ferritin-like_diiron"/>
</dbReference>
<dbReference type="InterPro" id="IPR001519">
    <property type="entry name" value="Ferritin"/>
</dbReference>
<dbReference type="InterPro" id="IPR009078">
    <property type="entry name" value="Ferritin-like_SF"/>
</dbReference>
<dbReference type="eggNOG" id="KOG3513">
    <property type="taxonomic scope" value="Eukaryota"/>
</dbReference>
<protein>
    <recommendedName>
        <fullName evidence="2">Ferritin</fullName>
    </recommendedName>
</protein>
<dbReference type="PROSITE" id="PS50905">
    <property type="entry name" value="FERRITIN_LIKE"/>
    <property type="match status" value="1"/>
</dbReference>
<dbReference type="AlphaFoldDB" id="L9KQA0"/>
<name>L9KQA0_TUPCH</name>
<dbReference type="InterPro" id="IPR012347">
    <property type="entry name" value="Ferritin-like"/>
</dbReference>
<dbReference type="GO" id="GO:0044754">
    <property type="term" value="C:autolysosome"/>
    <property type="evidence" value="ECO:0007669"/>
    <property type="project" value="UniProtKB-SubCell"/>
</dbReference>
<dbReference type="PANTHER" id="PTHR11431">
    <property type="entry name" value="FERRITIN"/>
    <property type="match status" value="1"/>
</dbReference>
<evidence type="ECO:0000256" key="2">
    <source>
        <dbReference type="RuleBase" id="RU361145"/>
    </source>
</evidence>
<dbReference type="Proteomes" id="UP000011518">
    <property type="component" value="Unassembled WGS sequence"/>
</dbReference>
<evidence type="ECO:0000313" key="4">
    <source>
        <dbReference type="EMBL" id="ELW64956.1"/>
    </source>
</evidence>
<comment type="subcellular location">
    <subcellularLocation>
        <location evidence="1">Autolysosome</location>
    </subcellularLocation>
</comment>
<dbReference type="EMBL" id="KB320706">
    <property type="protein sequence ID" value="ELW64956.1"/>
    <property type="molecule type" value="Genomic_DNA"/>
</dbReference>
<dbReference type="GO" id="GO:0008198">
    <property type="term" value="F:ferrous iron binding"/>
    <property type="evidence" value="ECO:0007669"/>
    <property type="project" value="TreeGrafter"/>
</dbReference>
<dbReference type="InParanoid" id="L9KQA0"/>
<feature type="domain" description="Ferritin-like diiron" evidence="3">
    <location>
        <begin position="54"/>
        <end position="150"/>
    </location>
</feature>
<keyword evidence="2" id="KW-0408">Iron</keyword>
<dbReference type="GO" id="GO:0006879">
    <property type="term" value="P:intracellular iron ion homeostasis"/>
    <property type="evidence" value="ECO:0007669"/>
    <property type="project" value="UniProtKB-KW"/>
</dbReference>
<organism evidence="4 5">
    <name type="scientific">Tupaia chinensis</name>
    <name type="common">Chinese tree shrew</name>
    <name type="synonym">Tupaia belangeri chinensis</name>
    <dbReference type="NCBI Taxonomy" id="246437"/>
    <lineage>
        <taxon>Eukaryota</taxon>
        <taxon>Metazoa</taxon>
        <taxon>Chordata</taxon>
        <taxon>Craniata</taxon>
        <taxon>Vertebrata</taxon>
        <taxon>Euteleostomi</taxon>
        <taxon>Mammalia</taxon>
        <taxon>Eutheria</taxon>
        <taxon>Euarchontoglires</taxon>
        <taxon>Scandentia</taxon>
        <taxon>Tupaiidae</taxon>
        <taxon>Tupaia</taxon>
    </lineage>
</organism>
<keyword evidence="2" id="KW-0479">Metal-binding</keyword>
<comment type="function">
    <text evidence="2">Stores iron in a soluble, non-toxic, readily available form. Important for iron homeostasis. Iron is taken up in the ferrous form and deposited as ferric hydroxides after oxidation.</text>
</comment>
<accession>L9KQA0</accession>
<evidence type="ECO:0000313" key="5">
    <source>
        <dbReference type="Proteomes" id="UP000011518"/>
    </source>
</evidence>
<dbReference type="SUPFAM" id="SSF47240">
    <property type="entry name" value="Ferritin-like"/>
    <property type="match status" value="1"/>
</dbReference>
<reference evidence="5" key="1">
    <citation type="submission" date="2012-07" db="EMBL/GenBank/DDBJ databases">
        <title>Genome of the Chinese tree shrew, a rising model animal genetically related to primates.</title>
        <authorList>
            <person name="Zhang G."/>
            <person name="Fan Y."/>
            <person name="Yao Y."/>
            <person name="Huang Z."/>
        </authorList>
    </citation>
    <scope>NUCLEOTIDE SEQUENCE [LARGE SCALE GENOMIC DNA]</scope>
</reference>
<keyword evidence="2" id="KW-0409">Iron storage</keyword>
<dbReference type="GO" id="GO:0006826">
    <property type="term" value="P:iron ion transport"/>
    <property type="evidence" value="ECO:0007669"/>
    <property type="project" value="InterPro"/>
</dbReference>
<gene>
    <name evidence="4" type="ORF">TREES_T100006560</name>
</gene>
<sequence length="150" mass="16901">MIRNILLMHAGRYGCRVQTTADSVSDEAELLVRANPYLWLPSNCGPTMTSQIHQNYSPKVEAAVNHMVNQHPLASYTYVSLGFCFSSEDMVLECVGHFYELAKKKHKGAEHFLKTQNHHGGHTLFQDVQKPSQDEWSKTLEAIESALALK</sequence>
<dbReference type="STRING" id="246437.L9KQA0"/>
<reference evidence="5" key="2">
    <citation type="journal article" date="2013" name="Nat. Commun.">
        <title>Genome of the Chinese tree shrew.</title>
        <authorList>
            <person name="Fan Y."/>
            <person name="Huang Z.Y."/>
            <person name="Cao C.C."/>
            <person name="Chen C.S."/>
            <person name="Chen Y.X."/>
            <person name="Fan D.D."/>
            <person name="He J."/>
            <person name="Hou H.L."/>
            <person name="Hu L."/>
            <person name="Hu X.T."/>
            <person name="Jiang X.T."/>
            <person name="Lai R."/>
            <person name="Lang Y.S."/>
            <person name="Liang B."/>
            <person name="Liao S.G."/>
            <person name="Mu D."/>
            <person name="Ma Y.Y."/>
            <person name="Niu Y.Y."/>
            <person name="Sun X.Q."/>
            <person name="Xia J.Q."/>
            <person name="Xiao J."/>
            <person name="Xiong Z.Q."/>
            <person name="Xu L."/>
            <person name="Yang L."/>
            <person name="Zhang Y."/>
            <person name="Zhao W."/>
            <person name="Zhao X.D."/>
            <person name="Zheng Y.T."/>
            <person name="Zhou J.M."/>
            <person name="Zhu Y.B."/>
            <person name="Zhang G.J."/>
            <person name="Wang J."/>
            <person name="Yao Y.G."/>
        </authorList>
    </citation>
    <scope>NUCLEOTIDE SEQUENCE [LARGE SCALE GENOMIC DNA]</scope>
</reference>